<gene>
    <name evidence="2" type="ORF">OVA965_LOCUS4613</name>
    <name evidence="3" type="ORF">TMI583_LOCUS4611</name>
</gene>
<evidence type="ECO:0000313" key="2">
    <source>
        <dbReference type="EMBL" id="CAF0800363.1"/>
    </source>
</evidence>
<dbReference type="EMBL" id="CAJOBA010001228">
    <property type="protein sequence ID" value="CAF3583674.1"/>
    <property type="molecule type" value="Genomic_DNA"/>
</dbReference>
<evidence type="ECO:0000256" key="1">
    <source>
        <dbReference type="SAM" id="MobiDB-lite"/>
    </source>
</evidence>
<sequence>MAKYHQNNNTFYPNQQHNGYFIENIIGHSSKNGYDNQQYQCSHSSYDPQSNVYYHAKSNKQQHIPPPASTNMQLINSPARSIRRSRSNDSNDEGFQTVINKKSKHQNNYNDRPKTPQQQQRNVDSTNNNIMTMNAPRPTIINSNNHQHSQQSITTASARYALTRYPFPPHIVRFKSNKVTIKQFKEEVTNHFKNDYQTDIEIVNCRASTLKCNNNEMDILLYLKNSTSFTLLLDQTNWPSIIAGEHYSFPSSPSIPPQLSLIIKNVDVRIDFDEFSNEVKSVCPEVKNVIRMKNKFGNSIRLVKIELTSSSVRQDLLDAKKLTINYISYEINEYLAPANVLICSKCSGLGHFRKQCTEQNETCKTCGQSFQDLKDHHCSSDPKCKHCNGDHAANSMKCPVVKSFRTELTRNLLNNNNNRASPYSSTVNNNNSYQYNSSDFPQMPTRWLPSNSSMISKLDELITGMSKVNEILGKMSETNKRFEQFITNKNEHDMKVISEIDHLKSNDRKLEKELVLVNAKIISHDNLIKQQDEMLKKLLLPILDDLLKLNNAMNIDNNGRVLDADCKSENKNGGVLVLVRNGIQVARVDCALPNVCVVEVKVEEKIRILGVFAPESRSWNWEQLSPFLSENCVVYGDFNVDLEQDGSKAEKLLEWSDSHLLAPFTPDTSTSLRSSRIIDYAFSNSASVEIQTYSGSTTSDHRPILSVLSTKIKQSILDSSKMCETAADFYEEFFRKTDNIVRPHPYVDAPWTDFENKNELIPEVTFEELLQTVNFRRKKKSLDAHGGILTPTVFITYHADMPDFLSWCSSHFFADDLAAILAGQIGVKYTQQCLDLEKKLKLFFDQLEYYSRLTIQPINYSKTEGIWSARAIGSAPFEIESGDNKINWIKEFKYLGYWISSKLGWGNMIKKSMLKIRRRLAMINSFRFSVPTTNSSEILAHKSA</sequence>
<evidence type="ECO:0000313" key="4">
    <source>
        <dbReference type="Proteomes" id="UP000682733"/>
    </source>
</evidence>
<feature type="region of interest" description="Disordered" evidence="1">
    <location>
        <begin position="100"/>
        <end position="123"/>
    </location>
</feature>
<dbReference type="Proteomes" id="UP000677228">
    <property type="component" value="Unassembled WGS sequence"/>
</dbReference>
<accession>A0A8S2GZN1</accession>
<evidence type="ECO:0000313" key="3">
    <source>
        <dbReference type="EMBL" id="CAF3583674.1"/>
    </source>
</evidence>
<dbReference type="SUPFAM" id="SSF56219">
    <property type="entry name" value="DNase I-like"/>
    <property type="match status" value="1"/>
</dbReference>
<evidence type="ECO:0008006" key="5">
    <source>
        <dbReference type="Google" id="ProtNLM"/>
    </source>
</evidence>
<dbReference type="InterPro" id="IPR036691">
    <property type="entry name" value="Endo/exonu/phosph_ase_sf"/>
</dbReference>
<reference evidence="3" key="1">
    <citation type="submission" date="2021-02" db="EMBL/GenBank/DDBJ databases">
        <authorList>
            <person name="Nowell W R."/>
        </authorList>
    </citation>
    <scope>NUCLEOTIDE SEQUENCE</scope>
</reference>
<comment type="caution">
    <text evidence="3">The sequence shown here is derived from an EMBL/GenBank/DDBJ whole genome shotgun (WGS) entry which is preliminary data.</text>
</comment>
<dbReference type="EMBL" id="CAJNOK010001228">
    <property type="protein sequence ID" value="CAF0800363.1"/>
    <property type="molecule type" value="Genomic_DNA"/>
</dbReference>
<name>A0A8S2GZN1_9BILA</name>
<dbReference type="AlphaFoldDB" id="A0A8S2GZN1"/>
<protein>
    <recommendedName>
        <fullName evidence="5">CCHC-type domain-containing protein</fullName>
    </recommendedName>
</protein>
<proteinExistence type="predicted"/>
<dbReference type="Proteomes" id="UP000682733">
    <property type="component" value="Unassembled WGS sequence"/>
</dbReference>
<organism evidence="3 4">
    <name type="scientific">Didymodactylos carnosus</name>
    <dbReference type="NCBI Taxonomy" id="1234261"/>
    <lineage>
        <taxon>Eukaryota</taxon>
        <taxon>Metazoa</taxon>
        <taxon>Spiralia</taxon>
        <taxon>Gnathifera</taxon>
        <taxon>Rotifera</taxon>
        <taxon>Eurotatoria</taxon>
        <taxon>Bdelloidea</taxon>
        <taxon>Philodinida</taxon>
        <taxon>Philodinidae</taxon>
        <taxon>Didymodactylos</taxon>
    </lineage>
</organism>